<evidence type="ECO:0000259" key="2">
    <source>
        <dbReference type="Pfam" id="PF05603"/>
    </source>
</evidence>
<dbReference type="Pfam" id="PF21057">
    <property type="entry name" value="Hikeshi-like_C"/>
    <property type="match status" value="1"/>
</dbReference>
<dbReference type="OrthoDB" id="10248398at2759"/>
<evidence type="ECO:0000259" key="3">
    <source>
        <dbReference type="Pfam" id="PF21057"/>
    </source>
</evidence>
<reference evidence="4" key="1">
    <citation type="journal article" date="2021" name="IMA Fungus">
        <title>Genomic characterization of three marine fungi, including Emericellopsis atlantica sp. nov. with signatures of a generalist lifestyle and marine biomass degradation.</title>
        <authorList>
            <person name="Hagestad O.C."/>
            <person name="Hou L."/>
            <person name="Andersen J.H."/>
            <person name="Hansen E.H."/>
            <person name="Altermark B."/>
            <person name="Li C."/>
            <person name="Kuhnert E."/>
            <person name="Cox R.J."/>
            <person name="Crous P.W."/>
            <person name="Spatafora J.W."/>
            <person name="Lail K."/>
            <person name="Amirebrahimi M."/>
            <person name="Lipzen A."/>
            <person name="Pangilinan J."/>
            <person name="Andreopoulos W."/>
            <person name="Hayes R.D."/>
            <person name="Ng V."/>
            <person name="Grigoriev I.V."/>
            <person name="Jackson S.A."/>
            <person name="Sutton T.D.S."/>
            <person name="Dobson A.D.W."/>
            <person name="Rama T."/>
        </authorList>
    </citation>
    <scope>NUCLEOTIDE SEQUENCE</scope>
    <source>
        <strain evidence="4">TRa3180A</strain>
    </source>
</reference>
<dbReference type="GO" id="GO:0006606">
    <property type="term" value="P:protein import into nucleus"/>
    <property type="evidence" value="ECO:0007669"/>
    <property type="project" value="TreeGrafter"/>
</dbReference>
<dbReference type="GO" id="GO:0005829">
    <property type="term" value="C:cytosol"/>
    <property type="evidence" value="ECO:0007669"/>
    <property type="project" value="TreeGrafter"/>
</dbReference>
<evidence type="ECO:0000313" key="4">
    <source>
        <dbReference type="EMBL" id="KAG9246215.1"/>
    </source>
</evidence>
<feature type="domain" description="Hikeshi-like C-terminal" evidence="3">
    <location>
        <begin position="150"/>
        <end position="205"/>
    </location>
</feature>
<comment type="caution">
    <text evidence="4">The sequence shown here is derived from an EMBL/GenBank/DDBJ whole genome shotgun (WGS) entry which is preliminary data.</text>
</comment>
<dbReference type="InterPro" id="IPR031318">
    <property type="entry name" value="OPI10"/>
</dbReference>
<feature type="domain" description="Hikeshi-like N-terminal" evidence="2">
    <location>
        <begin position="10"/>
        <end position="129"/>
    </location>
</feature>
<dbReference type="EMBL" id="MU253813">
    <property type="protein sequence ID" value="KAG9246215.1"/>
    <property type="molecule type" value="Genomic_DNA"/>
</dbReference>
<comment type="similarity">
    <text evidence="1">Belongs to the OPI10 family.</text>
</comment>
<organism evidence="4 5">
    <name type="scientific">Calycina marina</name>
    <dbReference type="NCBI Taxonomy" id="1763456"/>
    <lineage>
        <taxon>Eukaryota</taxon>
        <taxon>Fungi</taxon>
        <taxon>Dikarya</taxon>
        <taxon>Ascomycota</taxon>
        <taxon>Pezizomycotina</taxon>
        <taxon>Leotiomycetes</taxon>
        <taxon>Helotiales</taxon>
        <taxon>Pezizellaceae</taxon>
        <taxon>Calycina</taxon>
    </lineage>
</organism>
<evidence type="ECO:0000313" key="5">
    <source>
        <dbReference type="Proteomes" id="UP000887226"/>
    </source>
</evidence>
<dbReference type="GO" id="GO:0005634">
    <property type="term" value="C:nucleus"/>
    <property type="evidence" value="ECO:0007669"/>
    <property type="project" value="TreeGrafter"/>
</dbReference>
<sequence length="209" mass="21998">MTLPEPFGIIPTGTPLLTTPTSAPSATQFLYTLPIHPFSHLCIFLQPSVTLPPNTAAAVYLQSPSPPPNGGPPFTFTFLGAIGAGKESAVFKLSPSFSSSTTTTGALTLGISIESVESVTAQLATLEAAKTTNNGERALVVRGQAAGGLSTEVLAQRIIKDAFNFLASFSGNLANGVEVVPLKAFQNWWMKFEGRIKSDPGFLERQEGD</sequence>
<dbReference type="PANTHER" id="PTHR12925">
    <property type="entry name" value="HIKESHI FAMILY MEMBER"/>
    <property type="match status" value="1"/>
</dbReference>
<protein>
    <recommendedName>
        <fullName evidence="6">Hikeshi-like domain-containing protein</fullName>
    </recommendedName>
</protein>
<evidence type="ECO:0008006" key="6">
    <source>
        <dbReference type="Google" id="ProtNLM"/>
    </source>
</evidence>
<gene>
    <name evidence="4" type="ORF">BJ878DRAFT_417499</name>
</gene>
<keyword evidence="5" id="KW-1185">Reference proteome</keyword>
<dbReference type="Proteomes" id="UP000887226">
    <property type="component" value="Unassembled WGS sequence"/>
</dbReference>
<dbReference type="GO" id="GO:0061608">
    <property type="term" value="F:nuclear import signal receptor activity"/>
    <property type="evidence" value="ECO:0007669"/>
    <property type="project" value="TreeGrafter"/>
</dbReference>
<proteinExistence type="inferred from homology"/>
<dbReference type="InterPro" id="IPR048364">
    <property type="entry name" value="Hikeshi-like_C"/>
</dbReference>
<accession>A0A9P7Z757</accession>
<dbReference type="PANTHER" id="PTHR12925:SF0">
    <property type="entry name" value="PROTEIN HIKESHI"/>
    <property type="match status" value="1"/>
</dbReference>
<dbReference type="AlphaFoldDB" id="A0A9P7Z757"/>
<name>A0A9P7Z757_9HELO</name>
<evidence type="ECO:0000256" key="1">
    <source>
        <dbReference type="ARBA" id="ARBA00006623"/>
    </source>
</evidence>
<dbReference type="Pfam" id="PF05603">
    <property type="entry name" value="Hikeshi-like_N"/>
    <property type="match status" value="1"/>
</dbReference>
<dbReference type="InterPro" id="IPR008493">
    <property type="entry name" value="Hikeshi-like_N"/>
</dbReference>